<dbReference type="OrthoDB" id="5920525at2759"/>
<sequence length="118" mass="13170">MADEEEEYLTVHVVIGVDYFFKMLGSTIVRAGDDDPVAVETCLGWVICGPQTASQLPTSTVGADKSADTEWDQLLRKFWELEAIGLYIDRSHRSQYLPKKNNLCLAWNEGISSGTSRL</sequence>
<dbReference type="AlphaFoldDB" id="A0A0V1E9J5"/>
<organism evidence="1 2">
    <name type="scientific">Trichinella pseudospiralis</name>
    <name type="common">Parasitic roundworm</name>
    <dbReference type="NCBI Taxonomy" id="6337"/>
    <lineage>
        <taxon>Eukaryota</taxon>
        <taxon>Metazoa</taxon>
        <taxon>Ecdysozoa</taxon>
        <taxon>Nematoda</taxon>
        <taxon>Enoplea</taxon>
        <taxon>Dorylaimia</taxon>
        <taxon>Trichinellida</taxon>
        <taxon>Trichinellidae</taxon>
        <taxon>Trichinella</taxon>
    </lineage>
</organism>
<accession>A0A0V1E9J5</accession>
<dbReference type="EMBL" id="JYDT01001093">
    <property type="protein sequence ID" value="KRY70250.1"/>
    <property type="molecule type" value="Genomic_DNA"/>
</dbReference>
<reference evidence="1 2" key="1">
    <citation type="submission" date="2015-01" db="EMBL/GenBank/DDBJ databases">
        <title>Evolution of Trichinella species and genotypes.</title>
        <authorList>
            <person name="Korhonen P.K."/>
            <person name="Edoardo P."/>
            <person name="Giuseppe L.R."/>
            <person name="Gasser R.B."/>
        </authorList>
    </citation>
    <scope>NUCLEOTIDE SEQUENCE [LARGE SCALE GENOMIC DNA]</scope>
    <source>
        <strain evidence="1">ISS470</strain>
    </source>
</reference>
<evidence type="ECO:0000313" key="1">
    <source>
        <dbReference type="EMBL" id="KRY70250.1"/>
    </source>
</evidence>
<protein>
    <recommendedName>
        <fullName evidence="3">Peptidase aspartic putative domain-containing protein</fullName>
    </recommendedName>
</protein>
<evidence type="ECO:0008006" key="3">
    <source>
        <dbReference type="Google" id="ProtNLM"/>
    </source>
</evidence>
<proteinExistence type="predicted"/>
<keyword evidence="2" id="KW-1185">Reference proteome</keyword>
<comment type="caution">
    <text evidence="1">The sequence shown here is derived from an EMBL/GenBank/DDBJ whole genome shotgun (WGS) entry which is preliminary data.</text>
</comment>
<evidence type="ECO:0000313" key="2">
    <source>
        <dbReference type="Proteomes" id="UP000054995"/>
    </source>
</evidence>
<name>A0A0V1E9J5_TRIPS</name>
<gene>
    <name evidence="1" type="ORF">T4D_16744</name>
</gene>
<dbReference type="Proteomes" id="UP000054995">
    <property type="component" value="Unassembled WGS sequence"/>
</dbReference>